<name>A0A1H0GHB9_9BACI</name>
<reference evidence="8" key="1">
    <citation type="submission" date="2016-10" db="EMBL/GenBank/DDBJ databases">
        <authorList>
            <person name="Varghese N."/>
            <person name="Submissions S."/>
        </authorList>
    </citation>
    <scope>NUCLEOTIDE SEQUENCE [LARGE SCALE GENOMIC DNA]</scope>
    <source>
        <strain evidence="8">CGMCC 1.10369</strain>
    </source>
</reference>
<dbReference type="PANTHER" id="PTHR33392">
    <property type="entry name" value="POLYISOPRENYL-TEICHOIC ACID--PEPTIDOGLYCAN TEICHOIC ACID TRANSFERASE TAGU"/>
    <property type="match status" value="1"/>
</dbReference>
<evidence type="ECO:0000313" key="8">
    <source>
        <dbReference type="Proteomes" id="UP000198778"/>
    </source>
</evidence>
<comment type="similarity">
    <text evidence="1">Belongs to the LytR/CpsA/Psr (LCP) family.</text>
</comment>
<keyword evidence="2" id="KW-0812">Transmembrane</keyword>
<gene>
    <name evidence="7" type="ORF">SAMN04488053_106109</name>
</gene>
<dbReference type="STRING" id="745820.SAMN04488053_106109"/>
<keyword evidence="4" id="KW-0472">Membrane</keyword>
<dbReference type="InterPro" id="IPR004474">
    <property type="entry name" value="LytR_CpsA_psr"/>
</dbReference>
<feature type="compositionally biased region" description="Acidic residues" evidence="5">
    <location>
        <begin position="374"/>
        <end position="391"/>
    </location>
</feature>
<dbReference type="PANTHER" id="PTHR33392:SF3">
    <property type="entry name" value="POLYISOPRENYL-TEICHOIC ACID--PEPTIDOGLYCAN TEICHOIC ACID TRANSFERASE TAGT"/>
    <property type="match status" value="1"/>
</dbReference>
<dbReference type="EMBL" id="FNIL01000006">
    <property type="protein sequence ID" value="SDO06274.1"/>
    <property type="molecule type" value="Genomic_DNA"/>
</dbReference>
<feature type="domain" description="Cell envelope-related transcriptional attenuator" evidence="6">
    <location>
        <begin position="96"/>
        <end position="245"/>
    </location>
</feature>
<evidence type="ECO:0000256" key="4">
    <source>
        <dbReference type="ARBA" id="ARBA00022989"/>
    </source>
</evidence>
<sequence length="399" mass="44345">MQPSRMDKKKSRNNSGKQSRPILKIMVLSFLILLLLAGGALAYVVNQVQNVTSESQVELERGDQSEYRDAEVKPDIDPVSVLFLGLDTRDGDLSGRTDAMVLATFNPDESTIQMVNIPRDTRVPIPGRMEEDKINHAHAYGGIDLTVDTVEQFFEIPVDYFVSLNFDAFMEIIDELGGVTVDSPMAFSETDNATYGTIIINEGVQTLDGEEALAYVRMRKQDPDGDLGRGERQKEVMASVVRELASFNSIANFNSLLNTIGRNLNTNVDFSEIVDMHAYASELDNIESLTYEGEGVMIGGVYYYEADDYSLERTRQLLQQHLGMIEEIDPQYSEPLERDEEESGSGEPNLELDGNNAEAPDGTEDTDTTSPEENPGEDSTTEQENTWDTETENNGAVMN</sequence>
<dbReference type="Proteomes" id="UP000198778">
    <property type="component" value="Unassembled WGS sequence"/>
</dbReference>
<dbReference type="Gene3D" id="3.40.630.190">
    <property type="entry name" value="LCP protein"/>
    <property type="match status" value="1"/>
</dbReference>
<dbReference type="AlphaFoldDB" id="A0A1H0GHB9"/>
<dbReference type="InterPro" id="IPR050922">
    <property type="entry name" value="LytR/CpsA/Psr_CW_biosynth"/>
</dbReference>
<evidence type="ECO:0000256" key="2">
    <source>
        <dbReference type="ARBA" id="ARBA00022692"/>
    </source>
</evidence>
<evidence type="ECO:0000313" key="7">
    <source>
        <dbReference type="EMBL" id="SDO06274.1"/>
    </source>
</evidence>
<evidence type="ECO:0000256" key="1">
    <source>
        <dbReference type="ARBA" id="ARBA00006068"/>
    </source>
</evidence>
<dbReference type="RefSeq" id="WP_090843013.1">
    <property type="nucleotide sequence ID" value="NZ_FNIL01000006.1"/>
</dbReference>
<dbReference type="GO" id="GO:0071555">
    <property type="term" value="P:cell wall organization"/>
    <property type="evidence" value="ECO:0007669"/>
    <property type="project" value="UniProtKB-KW"/>
</dbReference>
<accession>A0A1H0GHB9</accession>
<evidence type="ECO:0000256" key="5">
    <source>
        <dbReference type="SAM" id="MobiDB-lite"/>
    </source>
</evidence>
<proteinExistence type="inferred from homology"/>
<keyword evidence="8" id="KW-1185">Reference proteome</keyword>
<organism evidence="7 8">
    <name type="scientific">Alkalicoccus daliensis</name>
    <dbReference type="NCBI Taxonomy" id="745820"/>
    <lineage>
        <taxon>Bacteria</taxon>
        <taxon>Bacillati</taxon>
        <taxon>Bacillota</taxon>
        <taxon>Bacilli</taxon>
        <taxon>Bacillales</taxon>
        <taxon>Bacillaceae</taxon>
        <taxon>Alkalicoccus</taxon>
    </lineage>
</organism>
<feature type="region of interest" description="Disordered" evidence="5">
    <location>
        <begin position="329"/>
        <end position="399"/>
    </location>
</feature>
<dbReference type="OrthoDB" id="27330at2"/>
<protein>
    <submittedName>
        <fullName evidence="7">Transcriptional attenuator, LytR family</fullName>
    </submittedName>
</protein>
<evidence type="ECO:0000256" key="3">
    <source>
        <dbReference type="ARBA" id="ARBA00022968"/>
    </source>
</evidence>
<keyword evidence="3" id="KW-0735">Signal-anchor</keyword>
<dbReference type="Pfam" id="PF03816">
    <property type="entry name" value="LytR_cpsA_psr"/>
    <property type="match status" value="1"/>
</dbReference>
<keyword evidence="4" id="KW-1133">Transmembrane helix</keyword>
<evidence type="ECO:0000259" key="6">
    <source>
        <dbReference type="Pfam" id="PF03816"/>
    </source>
</evidence>
<dbReference type="NCBIfam" id="TIGR00350">
    <property type="entry name" value="lytR_cpsA_psr"/>
    <property type="match status" value="1"/>
</dbReference>